<dbReference type="AlphaFoldDB" id="A0A812KN12"/>
<dbReference type="EMBL" id="CAJNDS010000669">
    <property type="protein sequence ID" value="CAE7226884.1"/>
    <property type="molecule type" value="Genomic_DNA"/>
</dbReference>
<protein>
    <recommendedName>
        <fullName evidence="2">WW domain-containing protein</fullName>
    </recommendedName>
</protein>
<feature type="domain" description="WW" evidence="2">
    <location>
        <begin position="488"/>
        <end position="522"/>
    </location>
</feature>
<feature type="region of interest" description="Disordered" evidence="1">
    <location>
        <begin position="153"/>
        <end position="275"/>
    </location>
</feature>
<dbReference type="InterPro" id="IPR001202">
    <property type="entry name" value="WW_dom"/>
</dbReference>
<dbReference type="OrthoDB" id="424592at2759"/>
<gene>
    <name evidence="3" type="ORF">SNAT2548_LOCUS8879</name>
</gene>
<dbReference type="Gene3D" id="2.20.70.10">
    <property type="match status" value="1"/>
</dbReference>
<dbReference type="InterPro" id="IPR036020">
    <property type="entry name" value="WW_dom_sf"/>
</dbReference>
<evidence type="ECO:0000256" key="1">
    <source>
        <dbReference type="SAM" id="MobiDB-lite"/>
    </source>
</evidence>
<dbReference type="PROSITE" id="PS01159">
    <property type="entry name" value="WW_DOMAIN_1"/>
    <property type="match status" value="1"/>
</dbReference>
<organism evidence="3 4">
    <name type="scientific">Symbiodinium natans</name>
    <dbReference type="NCBI Taxonomy" id="878477"/>
    <lineage>
        <taxon>Eukaryota</taxon>
        <taxon>Sar</taxon>
        <taxon>Alveolata</taxon>
        <taxon>Dinophyceae</taxon>
        <taxon>Suessiales</taxon>
        <taxon>Symbiodiniaceae</taxon>
        <taxon>Symbiodinium</taxon>
    </lineage>
</organism>
<name>A0A812KN12_9DINO</name>
<dbReference type="Proteomes" id="UP000604046">
    <property type="component" value="Unassembled WGS sequence"/>
</dbReference>
<dbReference type="CDD" id="cd00201">
    <property type="entry name" value="WW"/>
    <property type="match status" value="1"/>
</dbReference>
<feature type="compositionally biased region" description="Pro residues" evidence="1">
    <location>
        <begin position="352"/>
        <end position="363"/>
    </location>
</feature>
<dbReference type="SMART" id="SM00456">
    <property type="entry name" value="WW"/>
    <property type="match status" value="1"/>
</dbReference>
<keyword evidence="4" id="KW-1185">Reference proteome</keyword>
<sequence>MLTALLEQRGPDADAPVVQELDVSCNMLTIDQFETLFVSMGVAGAKVIRYRMYGCSTLDDQVMLSLANFLSGQVAPEVAPWELHLSDCAITTEGFTSLMDAIETSDLYPRSNPQDPEKGIPLYLRLENNYIAEDVIQQKVDEGLIQTFTKQTSRPKLSFPGGPKVNLLAAPDGRSFQQRRKVASSTEGLQVQAGARTPAPAVPQVAQRQAPAYAPPKQVAAQRQAPASAPPKQVAAQRQAPAPAPLQQAAQRQAPAYTLQKQVRPPVAKLVPPPRRDKEFVQFGRHMAEQLQQRQGTSPAANVANAAAAPVVKPGSSACAMPAATASASKPRGSVGNFATKVETSNGHRPRPVMPKPRPVMPKPRPKPTLGTSEAASKPLLAVPKTPPETTSRQSVAAPAPQPMPKTPPEATSRPNVATSRPNVTTPTDSRSKTPRGSVGLAVKRRLPTQEAPAKRPRGSVGLVAPKKPQSRTPAAEAEQAAPDKSEQPLPSDWEEHISPEYAISFYWNRRTNESTWDRPST</sequence>
<dbReference type="SUPFAM" id="SSF51045">
    <property type="entry name" value="WW domain"/>
    <property type="match status" value="1"/>
</dbReference>
<evidence type="ECO:0000313" key="3">
    <source>
        <dbReference type="EMBL" id="CAE7226884.1"/>
    </source>
</evidence>
<feature type="compositionally biased region" description="Low complexity" evidence="1">
    <location>
        <begin position="198"/>
        <end position="256"/>
    </location>
</feature>
<comment type="caution">
    <text evidence="3">The sequence shown here is derived from an EMBL/GenBank/DDBJ whole genome shotgun (WGS) entry which is preliminary data.</text>
</comment>
<evidence type="ECO:0000259" key="2">
    <source>
        <dbReference type="PROSITE" id="PS50020"/>
    </source>
</evidence>
<proteinExistence type="predicted"/>
<reference evidence="3" key="1">
    <citation type="submission" date="2021-02" db="EMBL/GenBank/DDBJ databases">
        <authorList>
            <person name="Dougan E. K."/>
            <person name="Rhodes N."/>
            <person name="Thang M."/>
            <person name="Chan C."/>
        </authorList>
    </citation>
    <scope>NUCLEOTIDE SEQUENCE</scope>
</reference>
<feature type="region of interest" description="Disordered" evidence="1">
    <location>
        <begin position="323"/>
        <end position="495"/>
    </location>
</feature>
<feature type="compositionally biased region" description="Polar residues" evidence="1">
    <location>
        <begin position="413"/>
        <end position="429"/>
    </location>
</feature>
<accession>A0A812KN12</accession>
<dbReference type="Pfam" id="PF00397">
    <property type="entry name" value="WW"/>
    <property type="match status" value="1"/>
</dbReference>
<dbReference type="PROSITE" id="PS50020">
    <property type="entry name" value="WW_DOMAIN_2"/>
    <property type="match status" value="1"/>
</dbReference>
<evidence type="ECO:0000313" key="4">
    <source>
        <dbReference type="Proteomes" id="UP000604046"/>
    </source>
</evidence>